<evidence type="ECO:0000256" key="1">
    <source>
        <dbReference type="SAM" id="Phobius"/>
    </source>
</evidence>
<keyword evidence="1" id="KW-0472">Membrane</keyword>
<keyword evidence="1" id="KW-1133">Transmembrane helix</keyword>
<dbReference type="Proteomes" id="UP000238642">
    <property type="component" value="Unassembled WGS sequence"/>
</dbReference>
<accession>A0A2S9JBW3</accession>
<feature type="non-terminal residue" evidence="2">
    <location>
        <position position="88"/>
    </location>
</feature>
<keyword evidence="1" id="KW-0812">Transmembrane</keyword>
<dbReference type="EMBL" id="PVBS01000018">
    <property type="protein sequence ID" value="PRD50320.1"/>
    <property type="molecule type" value="Genomic_DNA"/>
</dbReference>
<dbReference type="PANTHER" id="PTHR32234:SF0">
    <property type="entry name" value="THIOL:DISULFIDE INTERCHANGE PROTEIN DSBD"/>
    <property type="match status" value="1"/>
</dbReference>
<protein>
    <recommendedName>
        <fullName evidence="4">Cytochrome C biogenesis protein</fullName>
    </recommendedName>
</protein>
<gene>
    <name evidence="2" type="ORF">C5749_19435</name>
</gene>
<keyword evidence="3" id="KW-1185">Reference proteome</keyword>
<feature type="transmembrane region" description="Helical" evidence="1">
    <location>
        <begin position="64"/>
        <end position="86"/>
    </location>
</feature>
<dbReference type="RefSeq" id="WP_342748722.1">
    <property type="nucleotide sequence ID" value="NZ_PVBS01000018.1"/>
</dbReference>
<organism evidence="2 3">
    <name type="scientific">Sphingobacterium gobiense</name>
    <dbReference type="NCBI Taxonomy" id="1382456"/>
    <lineage>
        <taxon>Bacteria</taxon>
        <taxon>Pseudomonadati</taxon>
        <taxon>Bacteroidota</taxon>
        <taxon>Sphingobacteriia</taxon>
        <taxon>Sphingobacteriales</taxon>
        <taxon>Sphingobacteriaceae</taxon>
        <taxon>Sphingobacterium</taxon>
    </lineage>
</organism>
<feature type="transmembrane region" description="Helical" evidence="1">
    <location>
        <begin position="20"/>
        <end position="43"/>
    </location>
</feature>
<evidence type="ECO:0000313" key="2">
    <source>
        <dbReference type="EMBL" id="PRD50320.1"/>
    </source>
</evidence>
<dbReference type="GO" id="GO:0015035">
    <property type="term" value="F:protein-disulfide reductase activity"/>
    <property type="evidence" value="ECO:0007669"/>
    <property type="project" value="TreeGrafter"/>
</dbReference>
<dbReference type="AlphaFoldDB" id="A0A2S9JBW3"/>
<feature type="non-terminal residue" evidence="2">
    <location>
        <position position="1"/>
    </location>
</feature>
<sequence length="88" mass="9184">ASGAPVQPVDAGSEGKQSLWGIFIAGLLGGFAAFIMPCIFPMVPLTVSFFTKQSGSRARGISRALLYGLFIIVIYVALGMLITIAFGS</sequence>
<name>A0A2S9JBW3_9SPHI</name>
<reference evidence="2 3" key="1">
    <citation type="submission" date="2018-02" db="EMBL/GenBank/DDBJ databases">
        <title>The draft genome of Sphingobacterium gobiense H7.</title>
        <authorList>
            <person name="Li L."/>
            <person name="Liu L."/>
            <person name="Zhang X."/>
            <person name="Wang T."/>
            <person name="Liang L."/>
        </authorList>
    </citation>
    <scope>NUCLEOTIDE SEQUENCE [LARGE SCALE GENOMIC DNA]</scope>
    <source>
        <strain evidence="2 3">ACCC 05757</strain>
    </source>
</reference>
<comment type="caution">
    <text evidence="2">The sequence shown here is derived from an EMBL/GenBank/DDBJ whole genome shotgun (WGS) entry which is preliminary data.</text>
</comment>
<proteinExistence type="predicted"/>
<dbReference type="PANTHER" id="PTHR32234">
    <property type="entry name" value="THIOL:DISULFIDE INTERCHANGE PROTEIN DSBD"/>
    <property type="match status" value="1"/>
</dbReference>
<evidence type="ECO:0000313" key="3">
    <source>
        <dbReference type="Proteomes" id="UP000238642"/>
    </source>
</evidence>
<dbReference type="GO" id="GO:0045454">
    <property type="term" value="P:cell redox homeostasis"/>
    <property type="evidence" value="ECO:0007669"/>
    <property type="project" value="TreeGrafter"/>
</dbReference>
<evidence type="ECO:0008006" key="4">
    <source>
        <dbReference type="Google" id="ProtNLM"/>
    </source>
</evidence>